<keyword evidence="6" id="KW-1185">Reference proteome</keyword>
<gene>
    <name evidence="5" type="ORF">SAMN04489760_106135</name>
</gene>
<evidence type="ECO:0000313" key="6">
    <source>
        <dbReference type="Proteomes" id="UP000198744"/>
    </source>
</evidence>
<feature type="domain" description="MCM C-terminal AAA(+) ATPase" evidence="4">
    <location>
        <begin position="293"/>
        <end position="392"/>
    </location>
</feature>
<dbReference type="InterPro" id="IPR001208">
    <property type="entry name" value="MCM_dom"/>
</dbReference>
<evidence type="ECO:0000256" key="3">
    <source>
        <dbReference type="ARBA" id="ARBA00022840"/>
    </source>
</evidence>
<dbReference type="PROSITE" id="PS50051">
    <property type="entry name" value="MCM_2"/>
    <property type="match status" value="1"/>
</dbReference>
<dbReference type="Gene3D" id="3.30.230.10">
    <property type="match status" value="1"/>
</dbReference>
<dbReference type="InterPro" id="IPR000523">
    <property type="entry name" value="Mg_chelatse_chII-like_cat_dom"/>
</dbReference>
<dbReference type="SUPFAM" id="SSF54211">
    <property type="entry name" value="Ribosomal protein S5 domain 2-like"/>
    <property type="match status" value="1"/>
</dbReference>
<dbReference type="Pfam" id="PF13541">
    <property type="entry name" value="ChlI"/>
    <property type="match status" value="1"/>
</dbReference>
<protein>
    <submittedName>
        <fullName evidence="5">Magnesium chelatase family protein</fullName>
    </submittedName>
</protein>
<dbReference type="Pfam" id="PF01078">
    <property type="entry name" value="Mg_chelatase"/>
    <property type="match status" value="1"/>
</dbReference>
<dbReference type="InterPro" id="IPR004482">
    <property type="entry name" value="Mg_chelat-rel"/>
</dbReference>
<dbReference type="Pfam" id="PF13335">
    <property type="entry name" value="Mg_chelatase_C"/>
    <property type="match status" value="1"/>
</dbReference>
<dbReference type="AlphaFoldDB" id="A0A1H7WGV6"/>
<dbReference type="PANTHER" id="PTHR32039">
    <property type="entry name" value="MAGNESIUM-CHELATASE SUBUNIT CHLI"/>
    <property type="match status" value="1"/>
</dbReference>
<accession>A0A1H7WGV6</accession>
<evidence type="ECO:0000259" key="4">
    <source>
        <dbReference type="PROSITE" id="PS50051"/>
    </source>
</evidence>
<dbReference type="EMBL" id="FOBS01000006">
    <property type="protein sequence ID" value="SEM20345.1"/>
    <property type="molecule type" value="Genomic_DNA"/>
</dbReference>
<evidence type="ECO:0000313" key="5">
    <source>
        <dbReference type="EMBL" id="SEM20345.1"/>
    </source>
</evidence>
<dbReference type="GO" id="GO:0005524">
    <property type="term" value="F:ATP binding"/>
    <property type="evidence" value="ECO:0007669"/>
    <property type="project" value="UniProtKB-KW"/>
</dbReference>
<dbReference type="SMART" id="SM00382">
    <property type="entry name" value="AAA"/>
    <property type="match status" value="1"/>
</dbReference>
<evidence type="ECO:0000256" key="1">
    <source>
        <dbReference type="ARBA" id="ARBA00006354"/>
    </source>
</evidence>
<dbReference type="Proteomes" id="UP000198744">
    <property type="component" value="Unassembled WGS sequence"/>
</dbReference>
<name>A0A1H7WGV6_9BACT</name>
<dbReference type="PANTHER" id="PTHR32039:SF7">
    <property type="entry name" value="COMPETENCE PROTEIN COMM"/>
    <property type="match status" value="1"/>
</dbReference>
<evidence type="ECO:0000256" key="2">
    <source>
        <dbReference type="ARBA" id="ARBA00022741"/>
    </source>
</evidence>
<dbReference type="InterPro" id="IPR020568">
    <property type="entry name" value="Ribosomal_Su5_D2-typ_SF"/>
</dbReference>
<dbReference type="GO" id="GO:0003677">
    <property type="term" value="F:DNA binding"/>
    <property type="evidence" value="ECO:0007669"/>
    <property type="project" value="InterPro"/>
</dbReference>
<comment type="similarity">
    <text evidence="1">Belongs to the Mg-chelatase subunits D/I family. ComM subfamily.</text>
</comment>
<organism evidence="5 6">
    <name type="scientific">Syntrophus gentianae</name>
    <dbReference type="NCBI Taxonomy" id="43775"/>
    <lineage>
        <taxon>Bacteria</taxon>
        <taxon>Pseudomonadati</taxon>
        <taxon>Thermodesulfobacteriota</taxon>
        <taxon>Syntrophia</taxon>
        <taxon>Syntrophales</taxon>
        <taxon>Syntrophaceae</taxon>
        <taxon>Syntrophus</taxon>
    </lineage>
</organism>
<dbReference type="PRINTS" id="PR01657">
    <property type="entry name" value="MCMFAMILY"/>
</dbReference>
<reference evidence="5 6" key="1">
    <citation type="submission" date="2016-10" db="EMBL/GenBank/DDBJ databases">
        <authorList>
            <person name="de Groot N.N."/>
        </authorList>
    </citation>
    <scope>NUCLEOTIDE SEQUENCE [LARGE SCALE GENOMIC DNA]</scope>
    <source>
        <strain evidence="5 6">DSM 8423</strain>
    </source>
</reference>
<sequence>MMVKVSSATLIGIDSYPVVVEVDVARGLPQFSTVGLPDAAVKESKDRIRAAIRNSGYSFPRNHVTVNLAPADIRKEGTGFDLPIALAVLTAEGVIQGDSAREFMLMGELSLDGTVKGVSGVLSAAQLARELNFRGLVVPEENASEAAMVKGIEVIAIRTLPEIVNYFNGVGDILPSLSCGEDFRGNTSPAERDFREIRGQDQAKRAMEIAAAGGHNLLMIGSPGSGKTMLAERLPSILPPLSFEEAVEITKIYSVAGLLDREEFLIGSRPFRAPHHTVSDAGLIGGGQNPRPGEISLAHHGVLFLDEFPEFRKNALEALRQPLESGSVTVTRASMTASFPARFMLVAAMNPCPCGYHGDPNHPCRCLPRQIRQYQARLSGPLLDRIDIHILVPSVKYRELTGPYSGESSEVIAERVLRARKKQQGRMDGNGMLCNARLSDRQISEFCTLDEDSHRLLEMAMERLGLSARAFTRILKVSRTIADLEDCEAISSRHVAEAIQYRSLDSYRI</sequence>
<dbReference type="STRING" id="43775.SAMN04489760_106135"/>
<dbReference type="InterPro" id="IPR014721">
    <property type="entry name" value="Ribsml_uS5_D2-typ_fold_subgr"/>
</dbReference>
<dbReference type="SUPFAM" id="SSF52540">
    <property type="entry name" value="P-loop containing nucleoside triphosphate hydrolases"/>
    <property type="match status" value="1"/>
</dbReference>
<proteinExistence type="inferred from homology"/>
<dbReference type="InterPro" id="IPR045006">
    <property type="entry name" value="CHLI-like"/>
</dbReference>
<dbReference type="InterPro" id="IPR027417">
    <property type="entry name" value="P-loop_NTPase"/>
</dbReference>
<dbReference type="OrthoDB" id="9813147at2"/>
<dbReference type="InterPro" id="IPR025158">
    <property type="entry name" value="Mg_chelat-rel_C"/>
</dbReference>
<keyword evidence="2" id="KW-0547">Nucleotide-binding</keyword>
<keyword evidence="3" id="KW-0067">ATP-binding</keyword>
<dbReference type="RefSeq" id="WP_093882835.1">
    <property type="nucleotide sequence ID" value="NZ_FOBS01000006.1"/>
</dbReference>
<dbReference type="InterPro" id="IPR003593">
    <property type="entry name" value="AAA+_ATPase"/>
</dbReference>
<dbReference type="NCBIfam" id="TIGR00368">
    <property type="entry name" value="YifB family Mg chelatase-like AAA ATPase"/>
    <property type="match status" value="1"/>
</dbReference>
<dbReference type="Gene3D" id="3.40.50.300">
    <property type="entry name" value="P-loop containing nucleotide triphosphate hydrolases"/>
    <property type="match status" value="1"/>
</dbReference>